<dbReference type="RefSeq" id="WP_214420273.1">
    <property type="nucleotide sequence ID" value="NZ_CP075546.1"/>
</dbReference>
<feature type="transmembrane region" description="Helical" evidence="7">
    <location>
        <begin position="214"/>
        <end position="236"/>
    </location>
</feature>
<feature type="transmembrane region" description="Helical" evidence="7">
    <location>
        <begin position="111"/>
        <end position="132"/>
    </location>
</feature>
<evidence type="ECO:0000256" key="5">
    <source>
        <dbReference type="ARBA" id="ARBA00022989"/>
    </source>
</evidence>
<feature type="transmembrane region" description="Helical" evidence="7">
    <location>
        <begin position="77"/>
        <end position="99"/>
    </location>
</feature>
<accession>A0A8E7B044</accession>
<dbReference type="PANTHER" id="PTHR42810:SF2">
    <property type="entry name" value="PURINE PERMEASE C1399.01C-RELATED"/>
    <property type="match status" value="1"/>
</dbReference>
<dbReference type="GeneID" id="65566590"/>
<sequence length="549" mass="59687">MLGLQHALLIATSFIFPLILIKSTGMGNAEAAFFISMTIFAVGIGTILLSLKGQYIGTGFLCPSFAALFFIPPSTAAYTLGGLGLMSAMTAVSGVFQVALSRIIKRLRFLFPPEVTGLVIIMAGISAIPFSIQSFLGMESQKSVFLYENLVIATVTLGVIVIVSIWGKGSMKLYPAFIGILAGYFTAFFLGQIPISLIYTSISFPLVAIPKPAFLSWSFESSLLFPFLIAGLAGIFKTIGNLTSCQKINDAKWTRSDMQNYSRGTLTDGLINILCGSLSGLGQSTSSGNIGLSLATGATSRRIGFFAGAILLAMAIFPPVSFFFMIMPLPVIGAALIYSICYMVMTGIEVMMTRLMDTRRFFTIGISLVFGLGASTFSNVALPTDYTWLATILTSPLTLSTIIALLLTLIFRIGIKQTENIEIRDDVQNLGDTVFSFIDSNARKWGARRDVALKAGTALFEFLESGLVNGVFRDNPKVRLSFDEYNLDIMIDYQGEMVSIPQTMPSPEDFINKPDSFFKMSLALVKMHSDAFSLSKTESTNRAHIHFEH</sequence>
<keyword evidence="5 7" id="KW-1133">Transmembrane helix</keyword>
<gene>
    <name evidence="8" type="ORF">KHC33_02875</name>
</gene>
<feature type="transmembrane region" description="Helical" evidence="7">
    <location>
        <begin position="361"/>
        <end position="382"/>
    </location>
</feature>
<feature type="transmembrane region" description="Helical" evidence="7">
    <location>
        <begin position="7"/>
        <end position="25"/>
    </location>
</feature>
<feature type="transmembrane region" description="Helical" evidence="7">
    <location>
        <begin position="388"/>
        <end position="411"/>
    </location>
</feature>
<dbReference type="PANTHER" id="PTHR42810">
    <property type="entry name" value="PURINE PERMEASE C1399.01C-RELATED"/>
    <property type="match status" value="1"/>
</dbReference>
<evidence type="ECO:0000313" key="8">
    <source>
        <dbReference type="EMBL" id="QVV89479.1"/>
    </source>
</evidence>
<proteinExistence type="inferred from homology"/>
<dbReference type="Proteomes" id="UP000680656">
    <property type="component" value="Chromosome"/>
</dbReference>
<feature type="transmembrane region" description="Helical" evidence="7">
    <location>
        <begin position="332"/>
        <end position="352"/>
    </location>
</feature>
<comment type="similarity">
    <text evidence="2">Belongs to the nucleobase:cation symporter-2 (NCS2) (TC 2.A.40) family.</text>
</comment>
<evidence type="ECO:0000256" key="6">
    <source>
        <dbReference type="ARBA" id="ARBA00023136"/>
    </source>
</evidence>
<evidence type="ECO:0000256" key="1">
    <source>
        <dbReference type="ARBA" id="ARBA00004141"/>
    </source>
</evidence>
<evidence type="ECO:0000313" key="9">
    <source>
        <dbReference type="Proteomes" id="UP000680656"/>
    </source>
</evidence>
<feature type="transmembrane region" description="Helical" evidence="7">
    <location>
        <begin position="173"/>
        <end position="202"/>
    </location>
</feature>
<feature type="transmembrane region" description="Helical" evidence="7">
    <location>
        <begin position="303"/>
        <end position="326"/>
    </location>
</feature>
<reference evidence="8 9" key="1">
    <citation type="submission" date="2021-05" db="EMBL/GenBank/DDBJ databases">
        <title>A novel Methanospirillum isolate from a pyrite-forming mixed culture.</title>
        <authorList>
            <person name="Bunk B."/>
            <person name="Sproer C."/>
            <person name="Spring S."/>
            <person name="Pester M."/>
        </authorList>
    </citation>
    <scope>NUCLEOTIDE SEQUENCE [LARGE SCALE GENOMIC DNA]</scope>
    <source>
        <strain evidence="8 9">J.3.6.1-F.2.7.3</strain>
    </source>
</reference>
<dbReference type="InterPro" id="IPR006043">
    <property type="entry name" value="NCS2"/>
</dbReference>
<dbReference type="Pfam" id="PF00860">
    <property type="entry name" value="Xan_ur_permease"/>
    <property type="match status" value="1"/>
</dbReference>
<dbReference type="AlphaFoldDB" id="A0A8E7B044"/>
<evidence type="ECO:0000256" key="7">
    <source>
        <dbReference type="SAM" id="Phobius"/>
    </source>
</evidence>
<feature type="transmembrane region" description="Helical" evidence="7">
    <location>
        <begin position="31"/>
        <end position="48"/>
    </location>
</feature>
<name>A0A8E7B044_9EURY</name>
<comment type="subcellular location">
    <subcellularLocation>
        <location evidence="1">Membrane</location>
        <topology evidence="1">Multi-pass membrane protein</topology>
    </subcellularLocation>
</comment>
<feature type="transmembrane region" description="Helical" evidence="7">
    <location>
        <begin position="144"/>
        <end position="166"/>
    </location>
</feature>
<evidence type="ECO:0000256" key="3">
    <source>
        <dbReference type="ARBA" id="ARBA00022448"/>
    </source>
</evidence>
<dbReference type="NCBIfam" id="NF037981">
    <property type="entry name" value="NCS2_1"/>
    <property type="match status" value="1"/>
</dbReference>
<evidence type="ECO:0000256" key="4">
    <source>
        <dbReference type="ARBA" id="ARBA00022692"/>
    </source>
</evidence>
<dbReference type="GO" id="GO:0042907">
    <property type="term" value="F:xanthine transmembrane transporter activity"/>
    <property type="evidence" value="ECO:0007669"/>
    <property type="project" value="TreeGrafter"/>
</dbReference>
<protein>
    <submittedName>
        <fullName evidence="8">Purine/pyrimidine permease</fullName>
    </submittedName>
</protein>
<dbReference type="GO" id="GO:0005886">
    <property type="term" value="C:plasma membrane"/>
    <property type="evidence" value="ECO:0007669"/>
    <property type="project" value="TreeGrafter"/>
</dbReference>
<feature type="transmembrane region" description="Helical" evidence="7">
    <location>
        <begin position="55"/>
        <end position="71"/>
    </location>
</feature>
<keyword evidence="9" id="KW-1185">Reference proteome</keyword>
<keyword evidence="4 7" id="KW-0812">Transmembrane</keyword>
<keyword evidence="3" id="KW-0813">Transport</keyword>
<dbReference type="EMBL" id="CP075546">
    <property type="protein sequence ID" value="QVV89479.1"/>
    <property type="molecule type" value="Genomic_DNA"/>
</dbReference>
<evidence type="ECO:0000256" key="2">
    <source>
        <dbReference type="ARBA" id="ARBA00008821"/>
    </source>
</evidence>
<dbReference type="KEGG" id="mrtj:KHC33_02875"/>
<keyword evidence="6 7" id="KW-0472">Membrane</keyword>
<organism evidence="8 9">
    <name type="scientific">Methanospirillum purgamenti</name>
    <dbReference type="NCBI Taxonomy" id="2834276"/>
    <lineage>
        <taxon>Archaea</taxon>
        <taxon>Methanobacteriati</taxon>
        <taxon>Methanobacteriota</taxon>
        <taxon>Stenosarchaea group</taxon>
        <taxon>Methanomicrobia</taxon>
        <taxon>Methanomicrobiales</taxon>
        <taxon>Methanospirillaceae</taxon>
        <taxon>Methanospirillum</taxon>
    </lineage>
</organism>